<evidence type="ECO:0000256" key="5">
    <source>
        <dbReference type="ARBA" id="ARBA00022801"/>
    </source>
</evidence>
<keyword evidence="10" id="KW-1185">Reference proteome</keyword>
<dbReference type="Gene3D" id="3.40.710.10">
    <property type="entry name" value="DD-peptidase/beta-lactamase superfamily"/>
    <property type="match status" value="1"/>
</dbReference>
<dbReference type="PANTHER" id="PTHR30627:SF6">
    <property type="entry name" value="BETA-LACTAMASE YBXI-RELATED"/>
    <property type="match status" value="1"/>
</dbReference>
<accession>A0ABR9QZU8</accession>
<dbReference type="SUPFAM" id="SSF56519">
    <property type="entry name" value="Penicillin binding protein dimerisation domain"/>
    <property type="match status" value="1"/>
</dbReference>
<evidence type="ECO:0000256" key="6">
    <source>
        <dbReference type="ARBA" id="ARBA00023251"/>
    </source>
</evidence>
<dbReference type="Pfam" id="PF00905">
    <property type="entry name" value="Transpeptidase"/>
    <property type="match status" value="1"/>
</dbReference>
<dbReference type="InterPro" id="IPR001460">
    <property type="entry name" value="PCN-bd_Tpept"/>
</dbReference>
<dbReference type="RefSeq" id="WP_193499727.1">
    <property type="nucleotide sequence ID" value="NZ_JADCKC010000001.1"/>
</dbReference>
<evidence type="ECO:0000313" key="9">
    <source>
        <dbReference type="EMBL" id="MBE5036386.1"/>
    </source>
</evidence>
<reference evidence="9 10" key="1">
    <citation type="submission" date="2020-10" db="EMBL/GenBank/DDBJ databases">
        <title>ChiBAC.</title>
        <authorList>
            <person name="Zenner C."/>
            <person name="Hitch T.C.A."/>
            <person name="Clavel T."/>
        </authorList>
    </citation>
    <scope>NUCLEOTIDE SEQUENCE [LARGE SCALE GENOMIC DNA]</scope>
    <source>
        <strain evidence="9 10">DSM 109015</strain>
    </source>
</reference>
<keyword evidence="5" id="KW-0378">Hydrolase</keyword>
<comment type="caution">
    <text evidence="9">The sequence shown here is derived from an EMBL/GenBank/DDBJ whole genome shotgun (WGS) entry which is preliminary data.</text>
</comment>
<comment type="similarity">
    <text evidence="2">Belongs to the class-D beta-lactamase family.</text>
</comment>
<evidence type="ECO:0000256" key="1">
    <source>
        <dbReference type="ARBA" id="ARBA00001526"/>
    </source>
</evidence>
<keyword evidence="6" id="KW-0046">Antibiotic resistance</keyword>
<sequence length="538" mass="57234">MTRRRLFALYAAFVCLFAVIVCRVLWIATDADYAVRAGAQSVSETELPRERGDFFDRSGSRLTGLKTSWYALCIPGDSSYSQLFPYVPYAQQNFLYDNRNSALPFLIEVSEDLSGSGVYTYPIRQRYLDLPIAVHLIGYLDGDGHGVSGLELAYDDVLSASADAQVVECSTTAQGSLLDGSTPDLTVETQGSGAGVQLTLDAGIQRACEGIAQETMKQGCILVADTEDASVLASVSVPEFDPDDIQKSIDADDTSLINRAFSAFNAGSVFKVVLAAAAYEAGLDWFTHTCEGSIEVGDQTYRCALGRAHGTVNLRGALEQSCNCYFVALGQALGADRVLEMAEEFGFGKATAVAGGLKTSAGTLPDADALQSAGQLAMFSFGQGELTVTPLQVTAMMLTVAGDGSYRQPEFVRSVVDSETMEPLSTAGDRQQADSRPVCSEDTARILRSMLQSVVEEGIGGDAAPKTGTAGGKTGTAQTGQYDEAGKELLNYWFSGFYPADNPRYVITVLQDAVLEPEVSSAAIFARVADAICALENS</sequence>
<dbReference type="PANTHER" id="PTHR30627">
    <property type="entry name" value="PEPTIDOGLYCAN D,D-TRANSPEPTIDASE"/>
    <property type="match status" value="1"/>
</dbReference>
<feature type="region of interest" description="Disordered" evidence="7">
    <location>
        <begin position="459"/>
        <end position="480"/>
    </location>
</feature>
<dbReference type="InterPro" id="IPR012338">
    <property type="entry name" value="Beta-lactam/transpept-like"/>
</dbReference>
<evidence type="ECO:0000256" key="3">
    <source>
        <dbReference type="ARBA" id="ARBA00012865"/>
    </source>
</evidence>
<comment type="catalytic activity">
    <reaction evidence="1">
        <text>a beta-lactam + H2O = a substituted beta-amino acid</text>
        <dbReference type="Rhea" id="RHEA:20401"/>
        <dbReference type="ChEBI" id="CHEBI:15377"/>
        <dbReference type="ChEBI" id="CHEBI:35627"/>
        <dbReference type="ChEBI" id="CHEBI:140347"/>
        <dbReference type="EC" id="3.5.2.6"/>
    </reaction>
</comment>
<evidence type="ECO:0000313" key="10">
    <source>
        <dbReference type="Proteomes" id="UP000768567"/>
    </source>
</evidence>
<organism evidence="9 10">
    <name type="scientific">Gemmiger gallinarum</name>
    <dbReference type="NCBI Taxonomy" id="2779354"/>
    <lineage>
        <taxon>Bacteria</taxon>
        <taxon>Bacillati</taxon>
        <taxon>Bacillota</taxon>
        <taxon>Clostridia</taxon>
        <taxon>Eubacteriales</taxon>
        <taxon>Gemmiger</taxon>
    </lineage>
</organism>
<dbReference type="Gene3D" id="3.90.1310.10">
    <property type="entry name" value="Penicillin-binding protein 2a (Domain 2)"/>
    <property type="match status" value="1"/>
</dbReference>
<evidence type="ECO:0000256" key="2">
    <source>
        <dbReference type="ARBA" id="ARBA00007898"/>
    </source>
</evidence>
<dbReference type="InterPro" id="IPR050515">
    <property type="entry name" value="Beta-lactam/transpept"/>
</dbReference>
<proteinExistence type="inferred from homology"/>
<name>A0ABR9QZU8_9FIRM</name>
<protein>
    <recommendedName>
        <fullName evidence="3">beta-lactamase</fullName>
        <ecNumber evidence="3">3.5.2.6</ecNumber>
    </recommendedName>
</protein>
<evidence type="ECO:0000256" key="7">
    <source>
        <dbReference type="SAM" id="MobiDB-lite"/>
    </source>
</evidence>
<gene>
    <name evidence="9" type="ORF">INF35_01010</name>
</gene>
<dbReference type="EMBL" id="JADCKC010000001">
    <property type="protein sequence ID" value="MBE5036386.1"/>
    <property type="molecule type" value="Genomic_DNA"/>
</dbReference>
<dbReference type="InterPro" id="IPR036138">
    <property type="entry name" value="PBP_dimer_sf"/>
</dbReference>
<evidence type="ECO:0000259" key="8">
    <source>
        <dbReference type="Pfam" id="PF00905"/>
    </source>
</evidence>
<dbReference type="EC" id="3.5.2.6" evidence="3"/>
<feature type="domain" description="Penicillin-binding protein transpeptidase" evidence="8">
    <location>
        <begin position="219"/>
        <end position="527"/>
    </location>
</feature>
<dbReference type="SUPFAM" id="SSF56601">
    <property type="entry name" value="beta-lactamase/transpeptidase-like"/>
    <property type="match status" value="1"/>
</dbReference>
<dbReference type="Proteomes" id="UP000768567">
    <property type="component" value="Unassembled WGS sequence"/>
</dbReference>
<evidence type="ECO:0000256" key="4">
    <source>
        <dbReference type="ARBA" id="ARBA00022729"/>
    </source>
</evidence>
<keyword evidence="4" id="KW-0732">Signal</keyword>